<dbReference type="InterPro" id="IPR034783">
    <property type="entry name" value="SNX4"/>
</dbReference>
<accession>A0A3B3XYN4</accession>
<protein>
    <recommendedName>
        <fullName evidence="4">Sorting nexin/Vps5-like C-terminal domain-containing protein</fullName>
    </recommendedName>
</protein>
<dbReference type="Ensembl" id="ENSPMET00000029514.1">
    <property type="protein sequence ID" value="ENSPMEP00000019985.1"/>
    <property type="gene ID" value="ENSPMEG00000023048.1"/>
</dbReference>
<reference evidence="2" key="2">
    <citation type="submission" date="2025-09" db="UniProtKB">
        <authorList>
            <consortium name="Ensembl"/>
        </authorList>
    </citation>
    <scope>IDENTIFICATION</scope>
</reference>
<dbReference type="InterPro" id="IPR027267">
    <property type="entry name" value="AH/BAR_dom_sf"/>
</dbReference>
<dbReference type="GO" id="GO:0005886">
    <property type="term" value="C:plasma membrane"/>
    <property type="evidence" value="ECO:0007669"/>
    <property type="project" value="TreeGrafter"/>
</dbReference>
<evidence type="ECO:0000256" key="1">
    <source>
        <dbReference type="SAM" id="Coils"/>
    </source>
</evidence>
<evidence type="ECO:0008006" key="4">
    <source>
        <dbReference type="Google" id="ProtNLM"/>
    </source>
</evidence>
<name>A0A3B3XYN4_9TELE</name>
<dbReference type="Proteomes" id="UP000261480">
    <property type="component" value="Unplaced"/>
</dbReference>
<dbReference type="GO" id="GO:0032266">
    <property type="term" value="F:phosphatidylinositol-3-phosphate binding"/>
    <property type="evidence" value="ECO:0007669"/>
    <property type="project" value="TreeGrafter"/>
</dbReference>
<reference evidence="2" key="1">
    <citation type="submission" date="2025-08" db="UniProtKB">
        <authorList>
            <consortium name="Ensembl"/>
        </authorList>
    </citation>
    <scope>IDENTIFICATION</scope>
</reference>
<dbReference type="Gene3D" id="1.20.1270.60">
    <property type="entry name" value="Arfaptin homology (AH) domain/BAR domain"/>
    <property type="match status" value="1"/>
</dbReference>
<dbReference type="AlphaFoldDB" id="A0A3B3XYN4"/>
<dbReference type="GO" id="GO:0031901">
    <property type="term" value="C:early endosome membrane"/>
    <property type="evidence" value="ECO:0007669"/>
    <property type="project" value="TreeGrafter"/>
</dbReference>
<evidence type="ECO:0000313" key="3">
    <source>
        <dbReference type="Proteomes" id="UP000261480"/>
    </source>
</evidence>
<dbReference type="PANTHER" id="PTHR46596">
    <property type="entry name" value="SORTING NEXIN-4"/>
    <property type="match status" value="1"/>
</dbReference>
<keyword evidence="3" id="KW-1185">Reference proteome</keyword>
<dbReference type="GO" id="GO:0015031">
    <property type="term" value="P:protein transport"/>
    <property type="evidence" value="ECO:0007669"/>
    <property type="project" value="InterPro"/>
</dbReference>
<dbReference type="STRING" id="48701.ENSPMEP00000019985"/>
<evidence type="ECO:0000313" key="2">
    <source>
        <dbReference type="Ensembl" id="ENSPMEP00000019985.1"/>
    </source>
</evidence>
<dbReference type="PANTHER" id="PTHR46596:SF1">
    <property type="entry name" value="SORTING NEXIN-4"/>
    <property type="match status" value="1"/>
</dbReference>
<proteinExistence type="predicted"/>
<organism evidence="2 3">
    <name type="scientific">Poecilia mexicana</name>
    <dbReference type="NCBI Taxonomy" id="48701"/>
    <lineage>
        <taxon>Eukaryota</taxon>
        <taxon>Metazoa</taxon>
        <taxon>Chordata</taxon>
        <taxon>Craniata</taxon>
        <taxon>Vertebrata</taxon>
        <taxon>Euteleostomi</taxon>
        <taxon>Actinopterygii</taxon>
        <taxon>Neopterygii</taxon>
        <taxon>Teleostei</taxon>
        <taxon>Neoteleostei</taxon>
        <taxon>Acanthomorphata</taxon>
        <taxon>Ovalentaria</taxon>
        <taxon>Atherinomorphae</taxon>
        <taxon>Cyprinodontiformes</taxon>
        <taxon>Poeciliidae</taxon>
        <taxon>Poeciliinae</taxon>
        <taxon>Poecilia</taxon>
    </lineage>
</organism>
<feature type="coiled-coil region" evidence="1">
    <location>
        <begin position="104"/>
        <end position="131"/>
    </location>
</feature>
<dbReference type="GO" id="GO:2000786">
    <property type="term" value="P:positive regulation of autophagosome assembly"/>
    <property type="evidence" value="ECO:0007669"/>
    <property type="project" value="TreeGrafter"/>
</dbReference>
<sequence>MGDGLQSAGHHMDAYAASVDDILEEEEHYADQLKEYLSYAEAVRAVCRKHELSQFELEMASQDLISKKQQREELATGIVRTFSLKGMTNKLFGQEAPEQRDAKLNLLEELIAEGEETVKEKTAECDEHAEKAWADIVRFKDQKDKDLQEALINYALMQISMCKKVEKSLNSAYISVKAHCLVSCLLSSCREYKCGVMPKNAFSRCRVKAIQVLLI</sequence>
<dbReference type="GO" id="GO:0031201">
    <property type="term" value="C:SNARE complex"/>
    <property type="evidence" value="ECO:0007669"/>
    <property type="project" value="TreeGrafter"/>
</dbReference>
<keyword evidence="1" id="KW-0175">Coiled coil</keyword>